<accession>A0A317X6E2</accession>
<dbReference type="RefSeq" id="XP_025470890.1">
    <property type="nucleotide sequence ID" value="XM_025606902.1"/>
</dbReference>
<dbReference type="GeneID" id="37109045"/>
<evidence type="ECO:0000313" key="3">
    <source>
        <dbReference type="Proteomes" id="UP000246702"/>
    </source>
</evidence>
<feature type="signal peptide" evidence="1">
    <location>
        <begin position="1"/>
        <end position="25"/>
    </location>
</feature>
<keyword evidence="3" id="KW-1185">Reference proteome</keyword>
<organism evidence="2 3">
    <name type="scientific">Aspergillus sclerotioniger CBS 115572</name>
    <dbReference type="NCBI Taxonomy" id="1450535"/>
    <lineage>
        <taxon>Eukaryota</taxon>
        <taxon>Fungi</taxon>
        <taxon>Dikarya</taxon>
        <taxon>Ascomycota</taxon>
        <taxon>Pezizomycotina</taxon>
        <taxon>Eurotiomycetes</taxon>
        <taxon>Eurotiomycetidae</taxon>
        <taxon>Eurotiales</taxon>
        <taxon>Aspergillaceae</taxon>
        <taxon>Aspergillus</taxon>
        <taxon>Aspergillus subgen. Circumdati</taxon>
    </lineage>
</organism>
<dbReference type="AlphaFoldDB" id="A0A317X6E2"/>
<reference evidence="2 3" key="1">
    <citation type="submission" date="2016-12" db="EMBL/GenBank/DDBJ databases">
        <title>The genomes of Aspergillus section Nigri reveals drivers in fungal speciation.</title>
        <authorList>
            <consortium name="DOE Joint Genome Institute"/>
            <person name="Vesth T.C."/>
            <person name="Nybo J."/>
            <person name="Theobald S."/>
            <person name="Brandl J."/>
            <person name="Frisvad J.C."/>
            <person name="Nielsen K.F."/>
            <person name="Lyhne E.K."/>
            <person name="Kogle M.E."/>
            <person name="Kuo A."/>
            <person name="Riley R."/>
            <person name="Clum A."/>
            <person name="Nolan M."/>
            <person name="Lipzen A."/>
            <person name="Salamov A."/>
            <person name="Henrissat B."/>
            <person name="Wiebenga A."/>
            <person name="De Vries R.P."/>
            <person name="Grigoriev I.V."/>
            <person name="Mortensen U.H."/>
            <person name="Andersen M.R."/>
            <person name="Baker S.E."/>
        </authorList>
    </citation>
    <scope>NUCLEOTIDE SEQUENCE [LARGE SCALE GENOMIC DNA]</scope>
    <source>
        <strain evidence="2 3">CBS 115572</strain>
    </source>
</reference>
<keyword evidence="1" id="KW-0732">Signal</keyword>
<comment type="caution">
    <text evidence="2">The sequence shown here is derived from an EMBL/GenBank/DDBJ whole genome shotgun (WGS) entry which is preliminary data.</text>
</comment>
<proteinExistence type="predicted"/>
<sequence length="71" mass="7951">MIRRWAERLLLLVVEAVLFPQPIDSSERIIRATATLGAHYLVECSLPGYSLPDLSPPLIFYLLMGQPRADG</sequence>
<evidence type="ECO:0000313" key="2">
    <source>
        <dbReference type="EMBL" id="PWY94129.1"/>
    </source>
</evidence>
<dbReference type="Proteomes" id="UP000246702">
    <property type="component" value="Unassembled WGS sequence"/>
</dbReference>
<dbReference type="EMBL" id="MSFK01000005">
    <property type="protein sequence ID" value="PWY94129.1"/>
    <property type="molecule type" value="Genomic_DNA"/>
</dbReference>
<evidence type="ECO:0000256" key="1">
    <source>
        <dbReference type="SAM" id="SignalP"/>
    </source>
</evidence>
<name>A0A317X6E2_9EURO</name>
<gene>
    <name evidence="2" type="ORF">BO94DRAFT_321576</name>
</gene>
<protein>
    <recommendedName>
        <fullName evidence="4">Secreted protein</fullName>
    </recommendedName>
</protein>
<feature type="chain" id="PRO_5016407242" description="Secreted protein" evidence="1">
    <location>
        <begin position="26"/>
        <end position="71"/>
    </location>
</feature>
<evidence type="ECO:0008006" key="4">
    <source>
        <dbReference type="Google" id="ProtNLM"/>
    </source>
</evidence>